<feature type="transmembrane region" description="Helical" evidence="1">
    <location>
        <begin position="428"/>
        <end position="454"/>
    </location>
</feature>
<feature type="transmembrane region" description="Helical" evidence="1">
    <location>
        <begin position="330"/>
        <end position="349"/>
    </location>
</feature>
<dbReference type="Gene3D" id="3.30.70.1440">
    <property type="entry name" value="Multidrug efflux transporter AcrB pore domain"/>
    <property type="match status" value="1"/>
</dbReference>
<feature type="transmembrane region" description="Helical" evidence="1">
    <location>
        <begin position="952"/>
        <end position="976"/>
    </location>
</feature>
<dbReference type="Gene3D" id="3.30.70.1430">
    <property type="entry name" value="Multidrug efflux transporter AcrB pore domain"/>
    <property type="match status" value="2"/>
</dbReference>
<feature type="transmembrane region" description="Helical" evidence="1">
    <location>
        <begin position="877"/>
        <end position="897"/>
    </location>
</feature>
<name>A0A1A5YEZ9_9BACL</name>
<dbReference type="GO" id="GO:0005886">
    <property type="term" value="C:plasma membrane"/>
    <property type="evidence" value="ECO:0007669"/>
    <property type="project" value="TreeGrafter"/>
</dbReference>
<dbReference type="Gene3D" id="3.30.70.1320">
    <property type="entry name" value="Multidrug efflux transporter AcrB pore domain like"/>
    <property type="match status" value="1"/>
</dbReference>
<proteinExistence type="predicted"/>
<feature type="transmembrane region" description="Helical" evidence="1">
    <location>
        <begin position="982"/>
        <end position="1006"/>
    </location>
</feature>
<feature type="transmembrane region" description="Helical" evidence="1">
    <location>
        <begin position="851"/>
        <end position="870"/>
    </location>
</feature>
<dbReference type="EMBL" id="LYPA01000065">
    <property type="protein sequence ID" value="OBR64163.1"/>
    <property type="molecule type" value="Genomic_DNA"/>
</dbReference>
<organism evidence="2 3">
    <name type="scientific">Paenibacillus oryzae</name>
    <dbReference type="NCBI Taxonomy" id="1844972"/>
    <lineage>
        <taxon>Bacteria</taxon>
        <taxon>Bacillati</taxon>
        <taxon>Bacillota</taxon>
        <taxon>Bacilli</taxon>
        <taxon>Bacillales</taxon>
        <taxon>Paenibacillaceae</taxon>
        <taxon>Paenibacillus</taxon>
    </lineage>
</organism>
<gene>
    <name evidence="2" type="ORF">A7K91_11550</name>
</gene>
<dbReference type="STRING" id="1844972.A7K91_11550"/>
<dbReference type="GO" id="GO:0042910">
    <property type="term" value="F:xenobiotic transmembrane transporter activity"/>
    <property type="evidence" value="ECO:0007669"/>
    <property type="project" value="TreeGrafter"/>
</dbReference>
<dbReference type="Gene3D" id="3.30.2090.10">
    <property type="entry name" value="Multidrug efflux transporter AcrB TolC docking domain, DN and DC subdomains"/>
    <property type="match status" value="2"/>
</dbReference>
<accession>A0A1A5YEZ9</accession>
<evidence type="ECO:0000256" key="1">
    <source>
        <dbReference type="SAM" id="Phobius"/>
    </source>
</evidence>
<protein>
    <submittedName>
        <fullName evidence="2">Transporter</fullName>
    </submittedName>
</protein>
<dbReference type="SUPFAM" id="SSF82714">
    <property type="entry name" value="Multidrug efflux transporter AcrB TolC docking domain, DN and DC subdomains"/>
    <property type="match status" value="2"/>
</dbReference>
<dbReference type="PRINTS" id="PR00702">
    <property type="entry name" value="ACRIFLAVINRP"/>
</dbReference>
<dbReference type="AlphaFoldDB" id="A0A1A5YEZ9"/>
<dbReference type="PANTHER" id="PTHR32063:SF0">
    <property type="entry name" value="SWARMING MOTILITY PROTEIN SWRC"/>
    <property type="match status" value="1"/>
</dbReference>
<keyword evidence="1" id="KW-0812">Transmembrane</keyword>
<keyword evidence="3" id="KW-1185">Reference proteome</keyword>
<reference evidence="2 3" key="1">
    <citation type="submission" date="2016-05" db="EMBL/GenBank/DDBJ databases">
        <title>Paenibacillus oryzae. sp. nov., isolated from the rice root.</title>
        <authorList>
            <person name="Zhang J."/>
            <person name="Zhang X."/>
        </authorList>
    </citation>
    <scope>NUCLEOTIDE SEQUENCE [LARGE SCALE GENOMIC DNA]</scope>
    <source>
        <strain evidence="2 3">1DrF-4</strain>
    </source>
</reference>
<feature type="transmembrane region" description="Helical" evidence="1">
    <location>
        <begin position="524"/>
        <end position="544"/>
    </location>
</feature>
<dbReference type="SUPFAM" id="SSF82866">
    <property type="entry name" value="Multidrug efflux transporter AcrB transmembrane domain"/>
    <property type="match status" value="2"/>
</dbReference>
<dbReference type="InterPro" id="IPR001036">
    <property type="entry name" value="Acrflvin-R"/>
</dbReference>
<dbReference type="SUPFAM" id="SSF82693">
    <property type="entry name" value="Multidrug efflux transporter AcrB pore domain, PN1, PN2, PC1 and PC2 subdomains"/>
    <property type="match status" value="2"/>
</dbReference>
<dbReference type="Gene3D" id="1.20.1640.10">
    <property type="entry name" value="Multidrug efflux transporter AcrB transmembrane domain"/>
    <property type="match status" value="2"/>
</dbReference>
<sequence>MNGLIRFSMNKVAAMVILIVLLTGGGLYATATLKMETLPDISYPVVMIQTSYPAPPKDVMEKVTKPIEDKIANVQGIDTLSSVSSDNVSSITVQFKQGTNTKEKKQELEGLLQDVALPADSTTPKVLTFGFSSQPAYYLTLYASDEMSQTELNKLYEDSIKPSLESVNGIDHIDSIGVSHASLDILLNADAMSVFGLSSMEVTGAIQAALTDGAVGSVEFDGKTQMARVSGDLNSIYGLQNLELVTSSGQTVLLKDFAEVEAVNEAKFIARFNSQPALGIRLYKTSSANAVDFSNEINTVLGDWEARQPAITFQKIFDMADEVKKSISGILKEGFIGIVLAALMILLFLRNVRMTAIVLISIPLSILITLVMMSTLDITLNVMTLGGMFIAIGRIVDDSIVVIENIFSRLEKAQERGESVILLATRQVAMAITSSTLVTAGVFLPMVFVGGIVGELFRPFALTVSCALLASLLVALTVIPMTTKLLVLRSGKQMKHQEEGKDGKITQFYERVLLWSLSHKIKTLLLSLVILIVTIAVTLPNLAINFMPASDEDKQVYFDVKYPYETSLDSNNRQTAEIEQMLLDATDSDGGRLFTYVESLIGYASSEDPVPYRTAITAEVNKTSDTKDVLNTYTEMIKNQLPQGTEVTGQSASSGISNASFSYMLKGDDQQLLEQGAKLVKEKMKEFPELTHITDTLSDAKMEVSIAVSQTKARELGLTPAGVRDAVHMWIAEQRLGDLRLDNVRYSTVVKLRDEDKGSLEKLGRMPLQSPTAGIVYLQEVAKVKEIQSPAALSRQSRSQVVSITATIDAANQTAVSTKAAAALDALELPPGVTTEIKGVSEDIAESFGQLFAAMAISIAIVYFILVLCFGNAGTPFAILFSLPLAIIGGLLGLLIMRESINVTTLIGFMMLIGIVVTNAIVLLDRAQQLREEGFSVRHALVEAGRVRLRPIIMTAGATIMAMVPLALGAGGSTLISKGLAIVVIGGLITSTLLTLVVVPVVYEMLEAISNKLFRRGKGKKNSTPVNIGKPAQIEG</sequence>
<keyword evidence="1" id="KW-0472">Membrane</keyword>
<dbReference type="PANTHER" id="PTHR32063">
    <property type="match status" value="1"/>
</dbReference>
<dbReference type="InterPro" id="IPR027463">
    <property type="entry name" value="AcrB_DN_DC_subdom"/>
</dbReference>
<feature type="transmembrane region" description="Helical" evidence="1">
    <location>
        <begin position="903"/>
        <end position="924"/>
    </location>
</feature>
<feature type="transmembrane region" description="Helical" evidence="1">
    <location>
        <begin position="382"/>
        <end position="407"/>
    </location>
</feature>
<dbReference type="OrthoDB" id="9757876at2"/>
<comment type="caution">
    <text evidence="2">The sequence shown here is derived from an EMBL/GenBank/DDBJ whole genome shotgun (WGS) entry which is preliminary data.</text>
</comment>
<feature type="transmembrane region" description="Helical" evidence="1">
    <location>
        <begin position="460"/>
        <end position="487"/>
    </location>
</feature>
<evidence type="ECO:0000313" key="3">
    <source>
        <dbReference type="Proteomes" id="UP000092024"/>
    </source>
</evidence>
<feature type="transmembrane region" description="Helical" evidence="1">
    <location>
        <begin position="356"/>
        <end position="376"/>
    </location>
</feature>
<dbReference type="Pfam" id="PF00873">
    <property type="entry name" value="ACR_tran"/>
    <property type="match status" value="1"/>
</dbReference>
<dbReference type="RefSeq" id="WP_068684558.1">
    <property type="nucleotide sequence ID" value="NZ_LYPA01000065.1"/>
</dbReference>
<evidence type="ECO:0000313" key="2">
    <source>
        <dbReference type="EMBL" id="OBR64163.1"/>
    </source>
</evidence>
<keyword evidence="1" id="KW-1133">Transmembrane helix</keyword>
<dbReference type="Proteomes" id="UP000092024">
    <property type="component" value="Unassembled WGS sequence"/>
</dbReference>